<keyword evidence="3" id="KW-1185">Reference proteome</keyword>
<proteinExistence type="predicted"/>
<accession>A0A1G7PSN0</accession>
<organism evidence="2 3">
    <name type="scientific">Klenkia brasiliensis</name>
    <dbReference type="NCBI Taxonomy" id="333142"/>
    <lineage>
        <taxon>Bacteria</taxon>
        <taxon>Bacillati</taxon>
        <taxon>Actinomycetota</taxon>
        <taxon>Actinomycetes</taxon>
        <taxon>Geodermatophilales</taxon>
        <taxon>Geodermatophilaceae</taxon>
        <taxon>Klenkia</taxon>
    </lineage>
</organism>
<gene>
    <name evidence="2" type="ORF">SAMN05660324_1201</name>
</gene>
<evidence type="ECO:0000313" key="2">
    <source>
        <dbReference type="EMBL" id="SDF89248.1"/>
    </source>
</evidence>
<name>A0A1G7PSN0_9ACTN</name>
<dbReference type="AlphaFoldDB" id="A0A1G7PSN0"/>
<sequence>MSDIVETQTRIADRTLTAVEELLRSIDDGDLHVADPGGGWTGATVVSHMTLAGLLWVADIARLQADPELDFFYREEIGHDTIGAIPPTAAEAADKIASLRRTMVTTLPMHTPEILERSVEITTLGRMTVAEWLPIVVGHVVHHRDQLHAVLASRGKLPERFVVPEGHTGEDAA</sequence>
<protein>
    <submittedName>
        <fullName evidence="2">Uncharacterized damage-inducible protein DinB (Forms a four-helix bundle)</fullName>
    </submittedName>
</protein>
<dbReference type="InterPro" id="IPR034660">
    <property type="entry name" value="DinB/YfiT-like"/>
</dbReference>
<dbReference type="InterPro" id="IPR024775">
    <property type="entry name" value="DinB-like"/>
</dbReference>
<evidence type="ECO:0000259" key="1">
    <source>
        <dbReference type="Pfam" id="PF12867"/>
    </source>
</evidence>
<dbReference type="Gene3D" id="1.20.120.450">
    <property type="entry name" value="dinb family like domain"/>
    <property type="match status" value="1"/>
</dbReference>
<dbReference type="EMBL" id="FNCF01000002">
    <property type="protein sequence ID" value="SDF89248.1"/>
    <property type="molecule type" value="Genomic_DNA"/>
</dbReference>
<reference evidence="3" key="1">
    <citation type="submission" date="2016-10" db="EMBL/GenBank/DDBJ databases">
        <authorList>
            <person name="Varghese N."/>
            <person name="Submissions S."/>
        </authorList>
    </citation>
    <scope>NUCLEOTIDE SEQUENCE [LARGE SCALE GENOMIC DNA]</scope>
    <source>
        <strain evidence="3">DSM 44526</strain>
    </source>
</reference>
<dbReference type="SUPFAM" id="SSF109854">
    <property type="entry name" value="DinB/YfiT-like putative metalloenzymes"/>
    <property type="match status" value="1"/>
</dbReference>
<dbReference type="Proteomes" id="UP000198863">
    <property type="component" value="Unassembled WGS sequence"/>
</dbReference>
<dbReference type="Pfam" id="PF12867">
    <property type="entry name" value="DinB_2"/>
    <property type="match status" value="1"/>
</dbReference>
<evidence type="ECO:0000313" key="3">
    <source>
        <dbReference type="Proteomes" id="UP000198863"/>
    </source>
</evidence>
<feature type="domain" description="DinB-like" evidence="1">
    <location>
        <begin position="13"/>
        <end position="146"/>
    </location>
</feature>
<dbReference type="RefSeq" id="WP_165640155.1">
    <property type="nucleotide sequence ID" value="NZ_FNCF01000002.1"/>
</dbReference>